<protein>
    <submittedName>
        <fullName evidence="1">Winged helix-turn-helix domain-containing protein</fullName>
    </submittedName>
</protein>
<keyword evidence="2" id="KW-1185">Reference proteome</keyword>
<name>A0ACD4ZSS8_9ACTN</name>
<sequence>MNFRLHRSLGPVPESLFALGVLHRNNDDAFSEWRKTVKVRQGRRLHQLLSLAESLAASPGLLSITLSASGKVRAGVSGLPSPQAPSAQASPTPLPASLREFAEEAIQPYWPRIHSFLESEREASGRLMFTGGMHELFRAMDQGIRWQPPVLTIPSDRARPAEVRLRGAGLLLAPSLFLSGPPRLFLNEAAPERAPILVYPVHPDPMMASALWNLTQPKQSLSALVGSTRSAVLQALTESRTTTELAQYVGVSAGSASQHASVLRNAGLVSTTRTRTCAIHTLTPLGEALLKGPPPEPPTHPG</sequence>
<accession>A0ACD4ZSS8</accession>
<proteinExistence type="predicted"/>
<gene>
    <name evidence="1" type="ORF">OG835_33595</name>
</gene>
<dbReference type="Proteomes" id="UP001348369">
    <property type="component" value="Chromosome"/>
</dbReference>
<dbReference type="EMBL" id="CP109109">
    <property type="protein sequence ID" value="WSC01454.1"/>
    <property type="molecule type" value="Genomic_DNA"/>
</dbReference>
<reference evidence="1" key="1">
    <citation type="submission" date="2022-10" db="EMBL/GenBank/DDBJ databases">
        <title>The complete genomes of actinobacterial strains from the NBC collection.</title>
        <authorList>
            <person name="Joergensen T.S."/>
            <person name="Alvarez Arevalo M."/>
            <person name="Sterndorff E.B."/>
            <person name="Faurdal D."/>
            <person name="Vuksanovic O."/>
            <person name="Mourched A.-S."/>
            <person name="Charusanti P."/>
            <person name="Shaw S."/>
            <person name="Blin K."/>
            <person name="Weber T."/>
        </authorList>
    </citation>
    <scope>NUCLEOTIDE SEQUENCE</scope>
    <source>
        <strain evidence="1">NBC 01771</strain>
    </source>
</reference>
<evidence type="ECO:0000313" key="2">
    <source>
        <dbReference type="Proteomes" id="UP001348369"/>
    </source>
</evidence>
<evidence type="ECO:0000313" key="1">
    <source>
        <dbReference type="EMBL" id="WSC01454.1"/>
    </source>
</evidence>
<organism evidence="1 2">
    <name type="scientific">Streptomyces scopuliridis</name>
    <dbReference type="NCBI Taxonomy" id="452529"/>
    <lineage>
        <taxon>Bacteria</taxon>
        <taxon>Bacillati</taxon>
        <taxon>Actinomycetota</taxon>
        <taxon>Actinomycetes</taxon>
        <taxon>Kitasatosporales</taxon>
        <taxon>Streptomycetaceae</taxon>
        <taxon>Streptomyces</taxon>
    </lineage>
</organism>